<protein>
    <submittedName>
        <fullName evidence="3">Uncharacterized protein</fullName>
    </submittedName>
</protein>
<feature type="transmembrane region" description="Helical" evidence="2">
    <location>
        <begin position="40"/>
        <end position="58"/>
    </location>
</feature>
<keyword evidence="2" id="KW-0812">Transmembrane</keyword>
<gene>
    <name evidence="3" type="ORF">ACFO5T_12725</name>
</gene>
<evidence type="ECO:0000256" key="1">
    <source>
        <dbReference type="SAM" id="MobiDB-lite"/>
    </source>
</evidence>
<evidence type="ECO:0000256" key="2">
    <source>
        <dbReference type="SAM" id="Phobius"/>
    </source>
</evidence>
<keyword evidence="2" id="KW-0472">Membrane</keyword>
<name>A0ABV9LCK4_9FLAO</name>
<comment type="caution">
    <text evidence="3">The sequence shown here is derived from an EMBL/GenBank/DDBJ whole genome shotgun (WGS) entry which is preliminary data.</text>
</comment>
<feature type="compositionally biased region" description="Low complexity" evidence="1">
    <location>
        <begin position="238"/>
        <end position="255"/>
    </location>
</feature>
<dbReference type="RefSeq" id="WP_380035004.1">
    <property type="nucleotide sequence ID" value="NZ_JBHSHB010000024.1"/>
</dbReference>
<evidence type="ECO:0000313" key="3">
    <source>
        <dbReference type="EMBL" id="MFC4691295.1"/>
    </source>
</evidence>
<keyword evidence="4" id="KW-1185">Reference proteome</keyword>
<feature type="compositionally biased region" description="Basic and acidic residues" evidence="1">
    <location>
        <begin position="208"/>
        <end position="222"/>
    </location>
</feature>
<reference evidence="4" key="1">
    <citation type="journal article" date="2019" name="Int. J. Syst. Evol. Microbiol.">
        <title>The Global Catalogue of Microorganisms (GCM) 10K type strain sequencing project: providing services to taxonomists for standard genome sequencing and annotation.</title>
        <authorList>
            <consortium name="The Broad Institute Genomics Platform"/>
            <consortium name="The Broad Institute Genome Sequencing Center for Infectious Disease"/>
            <person name="Wu L."/>
            <person name="Ma J."/>
        </authorList>
    </citation>
    <scope>NUCLEOTIDE SEQUENCE [LARGE SCALE GENOMIC DNA]</scope>
    <source>
        <strain evidence="4">CGMCC 4.7427</strain>
    </source>
</reference>
<organism evidence="3 4">
    <name type="scientific">Dokdonia genika</name>
    <dbReference type="NCBI Taxonomy" id="308113"/>
    <lineage>
        <taxon>Bacteria</taxon>
        <taxon>Pseudomonadati</taxon>
        <taxon>Bacteroidota</taxon>
        <taxon>Flavobacteriia</taxon>
        <taxon>Flavobacteriales</taxon>
        <taxon>Flavobacteriaceae</taxon>
        <taxon>Dokdonia</taxon>
    </lineage>
</organism>
<keyword evidence="2" id="KW-1133">Transmembrane helix</keyword>
<accession>A0ABV9LCK4</accession>
<sequence>MTYFILDQLFGLTLTIVISLFFTKLTLVWFEQRRVKDKMLLKYQIIIFAGCLTASYVLKNDIIESASNSIWNFDIPKITIYLLFTAILITLTRKNFEKGGQKMFATPNSSPIYFFKIQNIIIAHFFKSEKGHTQSNQEQFKEHSSHTYESTKVKLDNFKNEPQLKQLTTFKNKSSQSEKTKGKLENITNNVNKLDPTPTVETTSGSKSELEEKPENNKDEILLKPSSSEANTLKDQESLSAPLENESESNENLNLVTDSTITPVKKEENSQDLTQIDWEHYKPAIEAFKHNKREIAKNLIEYLISKKNINEEGIFEGFKPQNKKEIARELSFLILILRNEGFLLGLKQVELRKKFECFGIKLVRSSFSKVNCQLTEEKFTKKYKFSFGNVYQFLLQFDGIEKKDLKIYNKMRRRTN</sequence>
<evidence type="ECO:0000313" key="4">
    <source>
        <dbReference type="Proteomes" id="UP001595878"/>
    </source>
</evidence>
<proteinExistence type="predicted"/>
<dbReference type="EMBL" id="JBHSHB010000024">
    <property type="protein sequence ID" value="MFC4691295.1"/>
    <property type="molecule type" value="Genomic_DNA"/>
</dbReference>
<feature type="transmembrane region" description="Helical" evidence="2">
    <location>
        <begin position="6"/>
        <end position="28"/>
    </location>
</feature>
<feature type="transmembrane region" description="Helical" evidence="2">
    <location>
        <begin position="78"/>
        <end position="96"/>
    </location>
</feature>
<feature type="region of interest" description="Disordered" evidence="1">
    <location>
        <begin position="169"/>
        <end position="269"/>
    </location>
</feature>
<dbReference type="Proteomes" id="UP001595878">
    <property type="component" value="Unassembled WGS sequence"/>
</dbReference>